<name>A0A8T0J2Z2_CERPU</name>
<comment type="caution">
    <text evidence="1">The sequence shown here is derived from an EMBL/GenBank/DDBJ whole genome shotgun (WGS) entry which is preliminary data.</text>
</comment>
<gene>
    <name evidence="1" type="ORF">KC19_1G056600</name>
</gene>
<protein>
    <submittedName>
        <fullName evidence="1">Uncharacterized protein</fullName>
    </submittedName>
</protein>
<dbReference type="AlphaFoldDB" id="A0A8T0J2Z2"/>
<dbReference type="EMBL" id="CM026421">
    <property type="protein sequence ID" value="KAG0589897.1"/>
    <property type="molecule type" value="Genomic_DNA"/>
</dbReference>
<dbReference type="Proteomes" id="UP000822688">
    <property type="component" value="Chromosome 1"/>
</dbReference>
<proteinExistence type="predicted"/>
<sequence>MGIPGSGFPVSSIRTKMFVSLLSPNLEYQLEAFLLPISHKRMSFSGVRLLFKRSYYQKSSEWGILEGSHCGYSSGQNRARVPLQRRQYKSWLSWKLRTSFTEFFSNFSADLKRLPFYSILAISRVCA</sequence>
<accession>A0A8T0J2Z2</accession>
<organism evidence="1 2">
    <name type="scientific">Ceratodon purpureus</name>
    <name type="common">Fire moss</name>
    <name type="synonym">Dicranum purpureum</name>
    <dbReference type="NCBI Taxonomy" id="3225"/>
    <lineage>
        <taxon>Eukaryota</taxon>
        <taxon>Viridiplantae</taxon>
        <taxon>Streptophyta</taxon>
        <taxon>Embryophyta</taxon>
        <taxon>Bryophyta</taxon>
        <taxon>Bryophytina</taxon>
        <taxon>Bryopsida</taxon>
        <taxon>Dicranidae</taxon>
        <taxon>Pseudoditrichales</taxon>
        <taxon>Ditrichaceae</taxon>
        <taxon>Ceratodon</taxon>
    </lineage>
</organism>
<evidence type="ECO:0000313" key="2">
    <source>
        <dbReference type="Proteomes" id="UP000822688"/>
    </source>
</evidence>
<evidence type="ECO:0000313" key="1">
    <source>
        <dbReference type="EMBL" id="KAG0589897.1"/>
    </source>
</evidence>
<keyword evidence="2" id="KW-1185">Reference proteome</keyword>
<reference evidence="1" key="1">
    <citation type="submission" date="2020-06" db="EMBL/GenBank/DDBJ databases">
        <title>WGS assembly of Ceratodon purpureus strain R40.</title>
        <authorList>
            <person name="Carey S.B."/>
            <person name="Jenkins J."/>
            <person name="Shu S."/>
            <person name="Lovell J.T."/>
            <person name="Sreedasyam A."/>
            <person name="Maumus F."/>
            <person name="Tiley G.P."/>
            <person name="Fernandez-Pozo N."/>
            <person name="Barry K."/>
            <person name="Chen C."/>
            <person name="Wang M."/>
            <person name="Lipzen A."/>
            <person name="Daum C."/>
            <person name="Saski C.A."/>
            <person name="Payton A.C."/>
            <person name="Mcbreen J.C."/>
            <person name="Conrad R.E."/>
            <person name="Kollar L.M."/>
            <person name="Olsson S."/>
            <person name="Huttunen S."/>
            <person name="Landis J.B."/>
            <person name="Wickett N.J."/>
            <person name="Johnson M.G."/>
            <person name="Rensing S.A."/>
            <person name="Grimwood J."/>
            <person name="Schmutz J."/>
            <person name="Mcdaniel S.F."/>
        </authorList>
    </citation>
    <scope>NUCLEOTIDE SEQUENCE</scope>
    <source>
        <strain evidence="1">R40</strain>
    </source>
</reference>